<keyword evidence="1" id="KW-1133">Transmembrane helix</keyword>
<dbReference type="Proteomes" id="UP000194948">
    <property type="component" value="Chromosome"/>
</dbReference>
<organism evidence="2 3">
    <name type="scientific">Candidatus Enterococcus palustris</name>
    <dbReference type="NCBI Taxonomy" id="1834189"/>
    <lineage>
        <taxon>Bacteria</taxon>
        <taxon>Bacillati</taxon>
        <taxon>Bacillota</taxon>
        <taxon>Bacilli</taxon>
        <taxon>Lactobacillales</taxon>
        <taxon>Enterococcaceae</taxon>
        <taxon>Enterococcus</taxon>
    </lineage>
</organism>
<name>A0AAQ3W981_9ENTE</name>
<feature type="transmembrane region" description="Helical" evidence="1">
    <location>
        <begin position="7"/>
        <end position="32"/>
    </location>
</feature>
<evidence type="ECO:0000313" key="2">
    <source>
        <dbReference type="EMBL" id="WYK01050.1"/>
    </source>
</evidence>
<gene>
    <name evidence="2" type="ORF">A5821_002176</name>
</gene>
<reference evidence="3" key="1">
    <citation type="submission" date="2017-05" db="EMBL/GenBank/DDBJ databases">
        <title>The Genome Sequence of EEnterococcus faecalis 9F2_4866.</title>
        <authorList>
            <consortium name="The Broad Institute Genomics Platform"/>
            <consortium name="The Broad Institute Genomic Center for Infectious Diseases"/>
            <person name="Earl A."/>
            <person name="Manson A."/>
            <person name="Schwartman J."/>
            <person name="Gilmore M."/>
            <person name="Abouelleil A."/>
            <person name="Cao P."/>
            <person name="Chapman S."/>
            <person name="Cusick C."/>
            <person name="Shea T."/>
            <person name="Young S."/>
            <person name="Neafsey D."/>
            <person name="Nusbaum C."/>
            <person name="Birren B."/>
        </authorList>
    </citation>
    <scope>NUCLEOTIDE SEQUENCE [LARGE SCALE GENOMIC DNA]</scope>
    <source>
        <strain evidence="3">7F3_DIV0205</strain>
    </source>
</reference>
<protein>
    <submittedName>
        <fullName evidence="2">Uncharacterized protein</fullName>
    </submittedName>
</protein>
<dbReference type="PROSITE" id="PS51257">
    <property type="entry name" value="PROKAR_LIPOPROTEIN"/>
    <property type="match status" value="1"/>
</dbReference>
<evidence type="ECO:0000256" key="1">
    <source>
        <dbReference type="SAM" id="Phobius"/>
    </source>
</evidence>
<dbReference type="AlphaFoldDB" id="A0AAQ3W981"/>
<keyword evidence="3" id="KW-1185">Reference proteome</keyword>
<accession>A0AAQ3W981</accession>
<keyword evidence="1" id="KW-0812">Transmembrane</keyword>
<keyword evidence="1" id="KW-0472">Membrane</keyword>
<sequence length="34" mass="3821">MLLSKCLNIIAGIIMYGCIFILTVGLMLNLLYMK</sequence>
<reference evidence="2 3" key="2">
    <citation type="submission" date="2024-03" db="EMBL/GenBank/DDBJ databases">
        <title>The Genome Sequence of Enterococcus sp. DIV0205d.</title>
        <authorList>
            <consortium name="The Broad Institute Genomics Platform"/>
            <consortium name="The Broad Institute Microbial Omics Core"/>
            <consortium name="The Broad Institute Genomic Center for Infectious Diseases"/>
            <person name="Earl A."/>
            <person name="Manson A."/>
            <person name="Gilmore M."/>
            <person name="Schwartman J."/>
            <person name="Shea T."/>
            <person name="Abouelleil A."/>
            <person name="Cao P."/>
            <person name="Chapman S."/>
            <person name="Cusick C."/>
            <person name="Young S."/>
            <person name="Neafsey D."/>
            <person name="Nusbaum C."/>
            <person name="Birren B."/>
        </authorList>
    </citation>
    <scope>NUCLEOTIDE SEQUENCE [LARGE SCALE GENOMIC DNA]</scope>
    <source>
        <strain evidence="2 3">7F3_DIV0205</strain>
    </source>
</reference>
<evidence type="ECO:0000313" key="3">
    <source>
        <dbReference type="Proteomes" id="UP000194948"/>
    </source>
</evidence>
<proteinExistence type="predicted"/>
<dbReference type="EMBL" id="CP147244">
    <property type="protein sequence ID" value="WYK01050.1"/>
    <property type="molecule type" value="Genomic_DNA"/>
</dbReference>